<keyword evidence="2" id="KW-1185">Reference proteome</keyword>
<organism evidence="1 2">
    <name type="scientific">Trametes sanguinea</name>
    <dbReference type="NCBI Taxonomy" id="158606"/>
    <lineage>
        <taxon>Eukaryota</taxon>
        <taxon>Fungi</taxon>
        <taxon>Dikarya</taxon>
        <taxon>Basidiomycota</taxon>
        <taxon>Agaricomycotina</taxon>
        <taxon>Agaricomycetes</taxon>
        <taxon>Polyporales</taxon>
        <taxon>Polyporaceae</taxon>
        <taxon>Trametes</taxon>
    </lineage>
</organism>
<sequence>MIIGFKLLEMFIESKEAFDHTFSLPWFTSTTGPLHKWTPARCAALSAAMASRREADLAQALKVAQLEVGRLQDVERKLLEENAQLCAQLKQLQLKGRGKSSRARGRGGSSGHAASQHNSDGSESEEFGYDDEQVMRLGKMFGAIAEPWILPHPTLALKQRCPDVAYNDPQRFTISKPEALLPWITAEIYHYVPSDYHLMLESYVPFTHSFITGHKNMRSNAVRSVRSNAAQIFSIRADWVTRHTTVIDKAYEPILLQYLKFDHSNPTSAYDVFPPLLYPGFIKDPAATFRVPHLLKICKVLLFGPASIQGEEGDSNGKKRKKQWTGPPPNAVLWGLAHVTPGLIAYAAILATFVLSSDDEFTPQGKNTRIDYWERFRQYKKYLMSTSEEHLSWSRVPRRTAGSRRMPRMP</sequence>
<accession>A0ACC1NUL8</accession>
<comment type="caution">
    <text evidence="1">The sequence shown here is derived from an EMBL/GenBank/DDBJ whole genome shotgun (WGS) entry which is preliminary data.</text>
</comment>
<gene>
    <name evidence="1" type="ORF">NUW54_g10677</name>
</gene>
<proteinExistence type="predicted"/>
<protein>
    <submittedName>
        <fullName evidence="1">Uncharacterized protein</fullName>
    </submittedName>
</protein>
<dbReference type="Proteomes" id="UP001144978">
    <property type="component" value="Unassembled WGS sequence"/>
</dbReference>
<evidence type="ECO:0000313" key="1">
    <source>
        <dbReference type="EMBL" id="KAJ2983015.1"/>
    </source>
</evidence>
<evidence type="ECO:0000313" key="2">
    <source>
        <dbReference type="Proteomes" id="UP001144978"/>
    </source>
</evidence>
<dbReference type="EMBL" id="JANSHE010003921">
    <property type="protein sequence ID" value="KAJ2983015.1"/>
    <property type="molecule type" value="Genomic_DNA"/>
</dbReference>
<name>A0ACC1NUL8_9APHY</name>
<reference evidence="1" key="1">
    <citation type="submission" date="2022-08" db="EMBL/GenBank/DDBJ databases">
        <title>Genome Sequence of Pycnoporus sanguineus.</title>
        <authorList>
            <person name="Buettner E."/>
        </authorList>
    </citation>
    <scope>NUCLEOTIDE SEQUENCE</scope>
    <source>
        <strain evidence="1">CG-C14</strain>
    </source>
</reference>